<dbReference type="SUPFAM" id="SSF52540">
    <property type="entry name" value="P-loop containing nucleoside triphosphate hydrolases"/>
    <property type="match status" value="1"/>
</dbReference>
<evidence type="ECO:0000256" key="1">
    <source>
        <dbReference type="ARBA" id="ARBA00009776"/>
    </source>
</evidence>
<dbReference type="GO" id="GO:0005829">
    <property type="term" value="C:cytosol"/>
    <property type="evidence" value="ECO:0007669"/>
    <property type="project" value="TreeGrafter"/>
</dbReference>
<dbReference type="GO" id="GO:0006235">
    <property type="term" value="P:dTTP biosynthetic process"/>
    <property type="evidence" value="ECO:0007669"/>
    <property type="project" value="UniProtKB-UniRule"/>
</dbReference>
<keyword evidence="6 10" id="KW-0547">Nucleotide-binding</keyword>
<sequence length="210" mass="24279">MKLIIFEGLDGSGKTSLIKNIKRQLQKQGKEVIVIRGLGSSTIGESIRETFLTHNKLHNLTRYFLSLANMIQTQEELIKPHLKTPKIILVDRWLGSNFAYRVYPNQIDKKYYLFNNLTKFFIKPNLTVYLKIDPQIGLNRKVNQTNHTLDVIESSPLSYFYQVEKGFQEFLKRKNLGPQIVLKAMEAKNSNFNTNQIIKKIGEIPNANSH</sequence>
<organism evidence="12 13">
    <name type="scientific">Candidatus Phytoplasma solani</name>
    <dbReference type="NCBI Taxonomy" id="69896"/>
    <lineage>
        <taxon>Bacteria</taxon>
        <taxon>Bacillati</taxon>
        <taxon>Mycoplasmatota</taxon>
        <taxon>Mollicutes</taxon>
        <taxon>Acholeplasmatales</taxon>
        <taxon>Acholeplasmataceae</taxon>
        <taxon>Candidatus Phytoplasma</taxon>
        <taxon>16SrXII (Stolbur group)</taxon>
    </lineage>
</organism>
<dbReference type="Proteomes" id="UP000283896">
    <property type="component" value="Unassembled WGS sequence"/>
</dbReference>
<evidence type="ECO:0000313" key="12">
    <source>
        <dbReference type="EMBL" id="RMI87646.1"/>
    </source>
</evidence>
<feature type="domain" description="Thymidylate kinase-like" evidence="11">
    <location>
        <begin position="6"/>
        <end position="174"/>
    </location>
</feature>
<evidence type="ECO:0000256" key="5">
    <source>
        <dbReference type="ARBA" id="ARBA00022727"/>
    </source>
</evidence>
<dbReference type="Gene3D" id="3.40.50.300">
    <property type="entry name" value="P-loop containing nucleotide triphosphate hydrolases"/>
    <property type="match status" value="1"/>
</dbReference>
<dbReference type="AlphaFoldDB" id="A0A421NUD6"/>
<dbReference type="EMBL" id="MPBG01000013">
    <property type="protein sequence ID" value="RMI87646.1"/>
    <property type="molecule type" value="Genomic_DNA"/>
</dbReference>
<dbReference type="GO" id="GO:0006227">
    <property type="term" value="P:dUDP biosynthetic process"/>
    <property type="evidence" value="ECO:0007669"/>
    <property type="project" value="TreeGrafter"/>
</dbReference>
<proteinExistence type="inferred from homology"/>
<comment type="caution">
    <text evidence="12">The sequence shown here is derived from an EMBL/GenBank/DDBJ whole genome shotgun (WGS) entry which is preliminary data.</text>
</comment>
<keyword evidence="5 10" id="KW-0545">Nucleotide biosynthesis</keyword>
<dbReference type="InterPro" id="IPR039430">
    <property type="entry name" value="Thymidylate_kin-like_dom"/>
</dbReference>
<dbReference type="PANTHER" id="PTHR10344:SF4">
    <property type="entry name" value="UMP-CMP KINASE 2, MITOCHONDRIAL"/>
    <property type="match status" value="1"/>
</dbReference>
<comment type="similarity">
    <text evidence="1 10">Belongs to the thymidylate kinase family.</text>
</comment>
<evidence type="ECO:0000313" key="13">
    <source>
        <dbReference type="Proteomes" id="UP000283896"/>
    </source>
</evidence>
<evidence type="ECO:0000256" key="2">
    <source>
        <dbReference type="ARBA" id="ARBA00012980"/>
    </source>
</evidence>
<protein>
    <recommendedName>
        <fullName evidence="3 10">Thymidylate kinase</fullName>
        <ecNumber evidence="2 10">2.7.4.9</ecNumber>
    </recommendedName>
    <alternativeName>
        <fullName evidence="10">dTMP kinase</fullName>
    </alternativeName>
</protein>
<keyword evidence="4 10" id="KW-0808">Transferase</keyword>
<dbReference type="GO" id="GO:0005524">
    <property type="term" value="F:ATP binding"/>
    <property type="evidence" value="ECO:0007669"/>
    <property type="project" value="UniProtKB-UniRule"/>
</dbReference>
<evidence type="ECO:0000256" key="8">
    <source>
        <dbReference type="ARBA" id="ARBA00022840"/>
    </source>
</evidence>
<dbReference type="InterPro" id="IPR018094">
    <property type="entry name" value="Thymidylate_kinase"/>
</dbReference>
<dbReference type="EC" id="2.7.4.9" evidence="2 10"/>
<evidence type="ECO:0000256" key="6">
    <source>
        <dbReference type="ARBA" id="ARBA00022741"/>
    </source>
</evidence>
<dbReference type="PANTHER" id="PTHR10344">
    <property type="entry name" value="THYMIDYLATE KINASE"/>
    <property type="match status" value="1"/>
</dbReference>
<evidence type="ECO:0000259" key="11">
    <source>
        <dbReference type="Pfam" id="PF02223"/>
    </source>
</evidence>
<dbReference type="HAMAP" id="MF_00165">
    <property type="entry name" value="Thymidylate_kinase"/>
    <property type="match status" value="1"/>
</dbReference>
<name>A0A421NUD6_9MOLU</name>
<evidence type="ECO:0000256" key="9">
    <source>
        <dbReference type="ARBA" id="ARBA00048743"/>
    </source>
</evidence>
<evidence type="ECO:0000256" key="3">
    <source>
        <dbReference type="ARBA" id="ARBA00017144"/>
    </source>
</evidence>
<evidence type="ECO:0000256" key="10">
    <source>
        <dbReference type="HAMAP-Rule" id="MF_00165"/>
    </source>
</evidence>
<dbReference type="OrthoDB" id="385874at2"/>
<dbReference type="GO" id="GO:0004798">
    <property type="term" value="F:dTMP kinase activity"/>
    <property type="evidence" value="ECO:0007669"/>
    <property type="project" value="UniProtKB-UniRule"/>
</dbReference>
<dbReference type="NCBIfam" id="TIGR00041">
    <property type="entry name" value="DTMP_kinase"/>
    <property type="match status" value="1"/>
</dbReference>
<keyword evidence="8 10" id="KW-0067">ATP-binding</keyword>
<dbReference type="GO" id="GO:0006233">
    <property type="term" value="P:dTDP biosynthetic process"/>
    <property type="evidence" value="ECO:0007669"/>
    <property type="project" value="InterPro"/>
</dbReference>
<evidence type="ECO:0000256" key="7">
    <source>
        <dbReference type="ARBA" id="ARBA00022777"/>
    </source>
</evidence>
<dbReference type="CDD" id="cd01672">
    <property type="entry name" value="TMPK"/>
    <property type="match status" value="1"/>
</dbReference>
<dbReference type="Pfam" id="PF02223">
    <property type="entry name" value="Thymidylate_kin"/>
    <property type="match status" value="1"/>
</dbReference>
<reference evidence="13" key="1">
    <citation type="submission" date="2016-11" db="EMBL/GenBank/DDBJ databases">
        <title>Genome sequence of Candidatus Phytoplasma solani strain SA-1.</title>
        <authorList>
            <person name="Haryono M."/>
            <person name="Samarzija I."/>
            <person name="Seruga Music M."/>
            <person name="Hogenhout S."/>
            <person name="Kuo C.-H."/>
        </authorList>
    </citation>
    <scope>NUCLEOTIDE SEQUENCE [LARGE SCALE GENOMIC DNA]</scope>
    <source>
        <strain evidence="13">SA-1</strain>
    </source>
</reference>
<evidence type="ECO:0000256" key="4">
    <source>
        <dbReference type="ARBA" id="ARBA00022679"/>
    </source>
</evidence>
<gene>
    <name evidence="10 12" type="primary">tmk</name>
    <name evidence="12" type="ORF">PSSA1_v1c6540</name>
</gene>
<comment type="function">
    <text evidence="10">Phosphorylation of dTMP to form dTDP in both de novo and salvage pathways of dTTP synthesis.</text>
</comment>
<keyword evidence="7 10" id="KW-0418">Kinase</keyword>
<dbReference type="RefSeq" id="WP_122225645.1">
    <property type="nucleotide sequence ID" value="NZ_MPBG01000013.1"/>
</dbReference>
<feature type="binding site" evidence="10">
    <location>
        <begin position="8"/>
        <end position="15"/>
    </location>
    <ligand>
        <name>ATP</name>
        <dbReference type="ChEBI" id="CHEBI:30616"/>
    </ligand>
</feature>
<comment type="catalytic activity">
    <reaction evidence="9 10">
        <text>dTMP + ATP = dTDP + ADP</text>
        <dbReference type="Rhea" id="RHEA:13517"/>
        <dbReference type="ChEBI" id="CHEBI:30616"/>
        <dbReference type="ChEBI" id="CHEBI:58369"/>
        <dbReference type="ChEBI" id="CHEBI:63528"/>
        <dbReference type="ChEBI" id="CHEBI:456216"/>
        <dbReference type="EC" id="2.7.4.9"/>
    </reaction>
</comment>
<dbReference type="InterPro" id="IPR027417">
    <property type="entry name" value="P-loop_NTPase"/>
</dbReference>
<keyword evidence="13" id="KW-1185">Reference proteome</keyword>
<accession>A0A421NUD6</accession>